<evidence type="ECO:0000256" key="1">
    <source>
        <dbReference type="SAM" id="MobiDB-lite"/>
    </source>
</evidence>
<dbReference type="Proteomes" id="UP000835052">
    <property type="component" value="Unassembled WGS sequence"/>
</dbReference>
<dbReference type="AlphaFoldDB" id="A0A8S1H6W2"/>
<evidence type="ECO:0000313" key="3">
    <source>
        <dbReference type="Proteomes" id="UP000835052"/>
    </source>
</evidence>
<gene>
    <name evidence="2" type="ORF">CAUJ_LOCUS7034</name>
</gene>
<proteinExistence type="predicted"/>
<comment type="caution">
    <text evidence="2">The sequence shown here is derived from an EMBL/GenBank/DDBJ whole genome shotgun (WGS) entry which is preliminary data.</text>
</comment>
<name>A0A8S1H6W2_9PELO</name>
<reference evidence="2" key="1">
    <citation type="submission" date="2020-10" db="EMBL/GenBank/DDBJ databases">
        <authorList>
            <person name="Kikuchi T."/>
        </authorList>
    </citation>
    <scope>NUCLEOTIDE SEQUENCE</scope>
    <source>
        <strain evidence="2">NKZ352</strain>
    </source>
</reference>
<feature type="region of interest" description="Disordered" evidence="1">
    <location>
        <begin position="31"/>
        <end position="58"/>
    </location>
</feature>
<evidence type="ECO:0000313" key="2">
    <source>
        <dbReference type="EMBL" id="CAD6191115.1"/>
    </source>
</evidence>
<sequence>MGHPSFPTADQHNIFQAPSNCDNALHHRLAPRLPASRKRETPSFPTADQHNIFKPPSNCDNALHHRLAPRLPASRKMGNSHNIFQAPSNCDNALHHRLAPRLPASRKRKLRPFRRLISPFELRQRAPSPSSPHGFLRLGKRETPSFPTADQHNIFNPLKLRPHAPPPSSLRLSASRKMGVRPFRRLIRLAQYFQAPPKCDNAFLHRLAPRLPASRKRKLRPFRRLISTIFSTPFKLRPHAPPPSSLRLPASRKMGTRPFRRLIRLHNIFNPLKLRPHAPPPSSLRLSASRKMGVRPFRRLISTIFFKPLRSATTRFFIVWPHGFLRLGRGKLRPFRRLIRLAQYFQAPTKCDNAFLHRLAPRLPASRKMGVRPFRRLIRWHNIFKPLRSATTRFFIVWPHGFLPQYFQAPTKCDNALHHRLAPRLSASRKMGVRPFRRLIRWHNIFKPLRSATTRFFIVWPHGFLRLGRWETPSFPTADQHNIFQAPSNCDNALHHRLAPRLPASRKMGTRPFRRLIRWHNIFKPLRSATTRFFIVWPHGFLRLGRGNSHNIFKPPSNCDNALHHRLAPRLPASRKMGTRPFRRLIRWHNIFQAPTKCDNAFLHRLAPRLPASRKMGVRPFRRLIRWHNIFKPLRTATTRSITV</sequence>
<dbReference type="EMBL" id="CAJGYM010000019">
    <property type="protein sequence ID" value="CAD6191115.1"/>
    <property type="molecule type" value="Genomic_DNA"/>
</dbReference>
<keyword evidence="3" id="KW-1185">Reference proteome</keyword>
<protein>
    <submittedName>
        <fullName evidence="2">Uncharacterized protein</fullName>
    </submittedName>
</protein>
<organism evidence="2 3">
    <name type="scientific">Caenorhabditis auriculariae</name>
    <dbReference type="NCBI Taxonomy" id="2777116"/>
    <lineage>
        <taxon>Eukaryota</taxon>
        <taxon>Metazoa</taxon>
        <taxon>Ecdysozoa</taxon>
        <taxon>Nematoda</taxon>
        <taxon>Chromadorea</taxon>
        <taxon>Rhabditida</taxon>
        <taxon>Rhabditina</taxon>
        <taxon>Rhabditomorpha</taxon>
        <taxon>Rhabditoidea</taxon>
        <taxon>Rhabditidae</taxon>
        <taxon>Peloderinae</taxon>
        <taxon>Caenorhabditis</taxon>
    </lineage>
</organism>
<accession>A0A8S1H6W2</accession>